<accession>A0A0A5GPR6</accession>
<keyword evidence="18" id="KW-1185">Reference proteome</keyword>
<dbReference type="PANTHER" id="PTHR43134">
    <property type="entry name" value="SIGNAL RECOGNITION PARTICLE RECEPTOR SUBUNIT ALPHA"/>
    <property type="match status" value="1"/>
</dbReference>
<comment type="function">
    <text evidence="12">Necessary for flagellar biosynthesis. May be involved in translocation of the flagellum.</text>
</comment>
<feature type="compositionally biased region" description="Basic and acidic residues" evidence="14">
    <location>
        <begin position="72"/>
        <end position="85"/>
    </location>
</feature>
<dbReference type="EMBL" id="AVPE01000003">
    <property type="protein sequence ID" value="KGX93155.1"/>
    <property type="molecule type" value="Genomic_DNA"/>
</dbReference>
<dbReference type="SUPFAM" id="SSF52540">
    <property type="entry name" value="P-loop containing nucleoside triphosphate hydrolases"/>
    <property type="match status" value="1"/>
</dbReference>
<evidence type="ECO:0000256" key="14">
    <source>
        <dbReference type="SAM" id="MobiDB-lite"/>
    </source>
</evidence>
<keyword evidence="7" id="KW-1005">Bacterial flagellum biogenesis</keyword>
<comment type="caution">
    <text evidence="17">The sequence shown here is derived from an EMBL/GenBank/DDBJ whole genome shotgun (WGS) entry which is preliminary data.</text>
</comment>
<dbReference type="Proteomes" id="UP000030528">
    <property type="component" value="Unassembled WGS sequence"/>
</dbReference>
<dbReference type="InterPro" id="IPR027417">
    <property type="entry name" value="P-loop_NTPase"/>
</dbReference>
<name>A0A0A5GPR6_9BACI</name>
<dbReference type="GO" id="GO:0003924">
    <property type="term" value="F:GTPase activity"/>
    <property type="evidence" value="ECO:0007669"/>
    <property type="project" value="UniProtKB-UniRule"/>
</dbReference>
<evidence type="ECO:0000256" key="13">
    <source>
        <dbReference type="NCBIfam" id="TIGR03499"/>
    </source>
</evidence>
<dbReference type="AlphaFoldDB" id="A0A0A5GPR6"/>
<dbReference type="InterPro" id="IPR020006">
    <property type="entry name" value="FlhF"/>
</dbReference>
<dbReference type="Pfam" id="PF00448">
    <property type="entry name" value="SRP54"/>
    <property type="match status" value="1"/>
</dbReference>
<dbReference type="RefSeq" id="WP_026799792.1">
    <property type="nucleotide sequence ID" value="NZ_AULI01000005.1"/>
</dbReference>
<feature type="region of interest" description="Disordered" evidence="14">
    <location>
        <begin position="54"/>
        <end position="85"/>
    </location>
</feature>
<dbReference type="InterPro" id="IPR047040">
    <property type="entry name" value="FlhF__GTPase_dom"/>
</dbReference>
<keyword evidence="8" id="KW-0653">Protein transport</keyword>
<evidence type="ECO:0000256" key="6">
    <source>
        <dbReference type="ARBA" id="ARBA00022741"/>
    </source>
</evidence>
<dbReference type="OrthoDB" id="9778554at2"/>
<dbReference type="NCBIfam" id="TIGR03499">
    <property type="entry name" value="FlhF"/>
    <property type="match status" value="1"/>
</dbReference>
<dbReference type="SMART" id="SM00382">
    <property type="entry name" value="AAA"/>
    <property type="match status" value="1"/>
</dbReference>
<keyword evidence="17" id="KW-0282">Flagellum</keyword>
<evidence type="ECO:0000256" key="10">
    <source>
        <dbReference type="ARBA" id="ARBA00023136"/>
    </source>
</evidence>
<dbReference type="GO" id="GO:0005047">
    <property type="term" value="F:signal recognition particle binding"/>
    <property type="evidence" value="ECO:0007669"/>
    <property type="project" value="TreeGrafter"/>
</dbReference>
<dbReference type="PANTHER" id="PTHR43134:SF3">
    <property type="entry name" value="FLAGELLAR BIOSYNTHESIS PROTEIN FLHF"/>
    <property type="match status" value="1"/>
</dbReference>
<keyword evidence="17" id="KW-0966">Cell projection</keyword>
<evidence type="ECO:0000256" key="8">
    <source>
        <dbReference type="ARBA" id="ARBA00022927"/>
    </source>
</evidence>
<keyword evidence="10" id="KW-0472">Membrane</keyword>
<evidence type="ECO:0000256" key="7">
    <source>
        <dbReference type="ARBA" id="ARBA00022795"/>
    </source>
</evidence>
<keyword evidence="6" id="KW-0547">Nucleotide-binding</keyword>
<comment type="similarity">
    <text evidence="2">Belongs to the GTP-binding SRP family.</text>
</comment>
<dbReference type="eggNOG" id="COG1419">
    <property type="taxonomic scope" value="Bacteria"/>
</dbReference>
<dbReference type="FunFam" id="3.40.50.300:FF:000695">
    <property type="entry name" value="Flagellar biosynthesis regulator FlhF"/>
    <property type="match status" value="1"/>
</dbReference>
<gene>
    <name evidence="17" type="ORF">N781_12125</name>
</gene>
<dbReference type="CDD" id="cd17873">
    <property type="entry name" value="FlhF"/>
    <property type="match status" value="1"/>
</dbReference>
<dbReference type="STRING" id="1385510.GCA_000425205_01343"/>
<dbReference type="InterPro" id="IPR000897">
    <property type="entry name" value="SRP54_GTPase_dom"/>
</dbReference>
<evidence type="ECO:0000256" key="12">
    <source>
        <dbReference type="ARBA" id="ARBA00025337"/>
    </source>
</evidence>
<evidence type="ECO:0000256" key="1">
    <source>
        <dbReference type="ARBA" id="ARBA00004413"/>
    </source>
</evidence>
<keyword evidence="4" id="KW-0813">Transport</keyword>
<evidence type="ECO:0000256" key="4">
    <source>
        <dbReference type="ARBA" id="ARBA00022448"/>
    </source>
</evidence>
<protein>
    <recommendedName>
        <fullName evidence="3 13">Flagellar biosynthesis protein FlhF</fullName>
    </recommendedName>
</protein>
<evidence type="ECO:0000256" key="2">
    <source>
        <dbReference type="ARBA" id="ARBA00008531"/>
    </source>
</evidence>
<evidence type="ECO:0000259" key="15">
    <source>
        <dbReference type="SMART" id="SM00382"/>
    </source>
</evidence>
<keyword evidence="17" id="KW-0969">Cilium</keyword>
<dbReference type="Gene3D" id="1.20.120.1380">
    <property type="entry name" value="Flagellar FlhF biosynthesis protein, N domain"/>
    <property type="match status" value="1"/>
</dbReference>
<dbReference type="GO" id="GO:0005886">
    <property type="term" value="C:plasma membrane"/>
    <property type="evidence" value="ECO:0007669"/>
    <property type="project" value="UniProtKB-SubCell"/>
</dbReference>
<evidence type="ECO:0000256" key="11">
    <source>
        <dbReference type="ARBA" id="ARBA00023225"/>
    </source>
</evidence>
<dbReference type="GO" id="GO:0015031">
    <property type="term" value="P:protein transport"/>
    <property type="evidence" value="ECO:0007669"/>
    <property type="project" value="UniProtKB-KW"/>
</dbReference>
<evidence type="ECO:0000256" key="9">
    <source>
        <dbReference type="ARBA" id="ARBA00023134"/>
    </source>
</evidence>
<evidence type="ECO:0000313" key="17">
    <source>
        <dbReference type="EMBL" id="KGX93155.1"/>
    </source>
</evidence>
<sequence length="374" mass="42591">MKVKKFEAPTMPEAMHKVRKELGVNAVILDSKELSSKGVLGLFKKKKIQVVAALDPDERMNETHSPPNGPDSEERKPIDQKPAQEHRVVDKELTSMKEQLSSLQMKTTQYPTLLQQANDFLDNQEFDATLQEIIMQRLLRSYYQSDSTWEEKDVVNMLKKVLSDQLKHVQSHSPYFNQKFVHIVGPTGVGKTTTIAKMAAEQALNYGKRVAFVTTDTYRIAAVDQLKTYAKILKLPLEVAYSLEEYQQARQKFKDYDLVFVDTAGRNYTTDTYVNELHKLIQVDEHSEAYLVLALTSKPKDMKRIYQQFSSIPFRQLIFTKSDETAQYGSIFNMVAAHSIGVAYVTNGQDVPDDLVEGAPEYIVGLVMGEWTYA</sequence>
<reference evidence="17 18" key="1">
    <citation type="submission" date="2013-08" db="EMBL/GenBank/DDBJ databases">
        <authorList>
            <person name="Huang J."/>
            <person name="Wang G."/>
        </authorList>
    </citation>
    <scope>NUCLEOTIDE SEQUENCE [LARGE SCALE GENOMIC DNA]</scope>
    <source>
        <strain evidence="17 18">JSM 076056</strain>
    </source>
</reference>
<evidence type="ECO:0000259" key="16">
    <source>
        <dbReference type="SMART" id="SM00962"/>
    </source>
</evidence>
<evidence type="ECO:0000313" key="18">
    <source>
        <dbReference type="Proteomes" id="UP000030528"/>
    </source>
</evidence>
<keyword evidence="9" id="KW-0342">GTP-binding</keyword>
<dbReference type="SMART" id="SM00962">
    <property type="entry name" value="SRP54"/>
    <property type="match status" value="1"/>
</dbReference>
<feature type="domain" description="SRP54-type proteins GTP-binding" evidence="16">
    <location>
        <begin position="178"/>
        <end position="369"/>
    </location>
</feature>
<feature type="domain" description="AAA+ ATPase" evidence="15">
    <location>
        <begin position="177"/>
        <end position="323"/>
    </location>
</feature>
<organism evidence="17 18">
    <name type="scientific">Pontibacillus halophilus JSM 076056 = DSM 19796</name>
    <dbReference type="NCBI Taxonomy" id="1385510"/>
    <lineage>
        <taxon>Bacteria</taxon>
        <taxon>Bacillati</taxon>
        <taxon>Bacillota</taxon>
        <taxon>Bacilli</taxon>
        <taxon>Bacillales</taxon>
        <taxon>Bacillaceae</taxon>
        <taxon>Pontibacillus</taxon>
    </lineage>
</organism>
<comment type="subcellular location">
    <subcellularLocation>
        <location evidence="1">Cell membrane</location>
        <topology evidence="1">Peripheral membrane protein</topology>
        <orientation evidence="1">Cytoplasmic side</orientation>
    </subcellularLocation>
</comment>
<dbReference type="InterPro" id="IPR003593">
    <property type="entry name" value="AAA+_ATPase"/>
</dbReference>
<dbReference type="GO" id="GO:0006614">
    <property type="term" value="P:SRP-dependent cotranslational protein targeting to membrane"/>
    <property type="evidence" value="ECO:0007669"/>
    <property type="project" value="UniProtKB-UniRule"/>
</dbReference>
<dbReference type="Gene3D" id="3.40.50.300">
    <property type="entry name" value="P-loop containing nucleotide triphosphate hydrolases"/>
    <property type="match status" value="1"/>
</dbReference>
<evidence type="ECO:0000256" key="3">
    <source>
        <dbReference type="ARBA" id="ARBA00014919"/>
    </source>
</evidence>
<dbReference type="GO" id="GO:0044781">
    <property type="term" value="P:bacterial-type flagellum organization"/>
    <property type="evidence" value="ECO:0007669"/>
    <property type="project" value="UniProtKB-UniRule"/>
</dbReference>
<dbReference type="GO" id="GO:0005525">
    <property type="term" value="F:GTP binding"/>
    <property type="evidence" value="ECO:0007669"/>
    <property type="project" value="UniProtKB-UniRule"/>
</dbReference>
<proteinExistence type="inferred from homology"/>
<keyword evidence="11" id="KW-1006">Bacterial flagellum protein export</keyword>
<keyword evidence="5" id="KW-1003">Cell membrane</keyword>
<evidence type="ECO:0000256" key="5">
    <source>
        <dbReference type="ARBA" id="ARBA00022475"/>
    </source>
</evidence>